<evidence type="ECO:0000313" key="8">
    <source>
        <dbReference type="Proteomes" id="UP001172721"/>
    </source>
</evidence>
<comment type="catalytic activity">
    <reaction evidence="5">
        <text>dimethylallyl phosphate + FMNH2 = prenylated FMNH2 + phosphate</text>
        <dbReference type="Rhea" id="RHEA:37743"/>
        <dbReference type="ChEBI" id="CHEBI:43474"/>
        <dbReference type="ChEBI" id="CHEBI:57618"/>
        <dbReference type="ChEBI" id="CHEBI:87467"/>
        <dbReference type="ChEBI" id="CHEBI:88052"/>
        <dbReference type="EC" id="2.5.1.129"/>
    </reaction>
</comment>
<comment type="caution">
    <text evidence="5">Lacks conserved residue(s) required for the propagation of feature annotation.</text>
</comment>
<dbReference type="Pfam" id="PF02441">
    <property type="entry name" value="Flavoprotein"/>
    <property type="match status" value="1"/>
</dbReference>
<comment type="function">
    <text evidence="5">Flavin prenyltransferase that catalyzes the synthesis of the prenylated FMN cofactor (prenyl-FMN) for 4-hydroxy-3-polyprenylbenzoic acid decarboxylase UbiD. The prenyltransferase is metal-independent and links a dimethylallyl moiety from dimethylallyl monophosphate (DMAP) to the flavin N5 and C6 atoms of FMN.</text>
</comment>
<feature type="binding site" evidence="5">
    <location>
        <begin position="13"/>
        <end position="15"/>
    </location>
    <ligand>
        <name>FMN</name>
        <dbReference type="ChEBI" id="CHEBI:58210"/>
    </ligand>
</feature>
<keyword evidence="2 5" id="KW-0285">Flavoprotein</keyword>
<dbReference type="InterPro" id="IPR036551">
    <property type="entry name" value="Flavin_trans-like"/>
</dbReference>
<name>A0ABT8HSV1_9BACL</name>
<feature type="binding site" evidence="5">
    <location>
        <position position="170"/>
    </location>
    <ligand>
        <name>dimethylallyl phosphate</name>
        <dbReference type="ChEBI" id="CHEBI:88052"/>
    </ligand>
</feature>
<dbReference type="PANTHER" id="PTHR43374">
    <property type="entry name" value="FLAVIN PRENYLTRANSFERASE"/>
    <property type="match status" value="1"/>
</dbReference>
<gene>
    <name evidence="5" type="primary">ubiX</name>
    <name evidence="7" type="ORF">QYB97_05190</name>
</gene>
<accession>A0ABT8HSV1</accession>
<dbReference type="EMBL" id="JAUHTR010000001">
    <property type="protein sequence ID" value="MDN4523857.1"/>
    <property type="molecule type" value="Genomic_DNA"/>
</dbReference>
<keyword evidence="1 5" id="KW-0637">Prenyltransferase</keyword>
<evidence type="ECO:0000256" key="1">
    <source>
        <dbReference type="ARBA" id="ARBA00022602"/>
    </source>
</evidence>
<dbReference type="NCBIfam" id="NF004685">
    <property type="entry name" value="PRK06029.1"/>
    <property type="match status" value="1"/>
</dbReference>
<feature type="binding site" evidence="5">
    <location>
        <position position="154"/>
    </location>
    <ligand>
        <name>dimethylallyl phosphate</name>
        <dbReference type="ChEBI" id="CHEBI:88052"/>
    </ligand>
</feature>
<feature type="binding site" evidence="5">
    <location>
        <position position="124"/>
    </location>
    <ligand>
        <name>FMN</name>
        <dbReference type="ChEBI" id="CHEBI:58210"/>
    </ligand>
</feature>
<keyword evidence="8" id="KW-1185">Reference proteome</keyword>
<keyword evidence="3 5" id="KW-0288">FMN</keyword>
<feature type="binding site" evidence="5">
    <location>
        <position position="39"/>
    </location>
    <ligand>
        <name>FMN</name>
        <dbReference type="ChEBI" id="CHEBI:58210"/>
    </ligand>
</feature>
<evidence type="ECO:0000256" key="5">
    <source>
        <dbReference type="HAMAP-Rule" id="MF_01984"/>
    </source>
</evidence>
<comment type="caution">
    <text evidence="7">The sequence shown here is derived from an EMBL/GenBank/DDBJ whole genome shotgun (WGS) entry which is preliminary data.</text>
</comment>
<dbReference type="SUPFAM" id="SSF52507">
    <property type="entry name" value="Homo-oligomeric flavin-containing Cys decarboxylases, HFCD"/>
    <property type="match status" value="1"/>
</dbReference>
<sequence length="189" mass="20544">MGQNKRIIVGITGASGALYGYSLVRALHQLGIETHLIVTGMGEKVLQFECGISMEVLKPYAEIHSNKNLFASVASGSFLTAGMVVVPCSMNTLGSLANGVGDTLLSRAASVVLKERRQLIVVPREAPFHLIHLQNMTRLAEAGACIMPASPGFYHKPKEIWELVNFMSGRILDMLGIDHTLLERWGEKA</sequence>
<keyword evidence="4 5" id="KW-0808">Transferase</keyword>
<dbReference type="GO" id="GO:0106141">
    <property type="term" value="F:flavin prenyltransferase activity"/>
    <property type="evidence" value="ECO:0007669"/>
    <property type="project" value="UniProtKB-EC"/>
</dbReference>
<evidence type="ECO:0000256" key="4">
    <source>
        <dbReference type="ARBA" id="ARBA00022679"/>
    </source>
</evidence>
<evidence type="ECO:0000313" key="7">
    <source>
        <dbReference type="EMBL" id="MDN4523857.1"/>
    </source>
</evidence>
<protein>
    <recommendedName>
        <fullName evidence="5">Flavin prenyltransferase UbiX</fullName>
        <ecNumber evidence="5">2.5.1.129</ecNumber>
    </recommendedName>
</protein>
<evidence type="ECO:0000259" key="6">
    <source>
        <dbReference type="Pfam" id="PF02441"/>
    </source>
</evidence>
<feature type="binding site" evidence="5">
    <location>
        <begin position="89"/>
        <end position="92"/>
    </location>
    <ligand>
        <name>FMN</name>
        <dbReference type="ChEBI" id="CHEBI:58210"/>
    </ligand>
</feature>
<dbReference type="EC" id="2.5.1.129" evidence="5"/>
<comment type="similarity">
    <text evidence="5">Belongs to the UbiX/PAD1 family.</text>
</comment>
<dbReference type="PANTHER" id="PTHR43374:SF1">
    <property type="entry name" value="FLAVIN PRENYLTRANSFERASE PAD1, MITOCHONDRIAL"/>
    <property type="match status" value="1"/>
</dbReference>
<dbReference type="Gene3D" id="3.40.50.1950">
    <property type="entry name" value="Flavin prenyltransferase-like"/>
    <property type="match status" value="1"/>
</dbReference>
<organism evidence="7 8">
    <name type="scientific">Fictibacillus fluitans</name>
    <dbReference type="NCBI Taxonomy" id="3058422"/>
    <lineage>
        <taxon>Bacteria</taxon>
        <taxon>Bacillati</taxon>
        <taxon>Bacillota</taxon>
        <taxon>Bacilli</taxon>
        <taxon>Bacillales</taxon>
        <taxon>Fictibacillaceae</taxon>
        <taxon>Fictibacillus</taxon>
    </lineage>
</organism>
<dbReference type="Proteomes" id="UP001172721">
    <property type="component" value="Unassembled WGS sequence"/>
</dbReference>
<reference evidence="7" key="1">
    <citation type="submission" date="2023-07" db="EMBL/GenBank/DDBJ databases">
        <title>Fictibacillus sp. isolated from freshwater pond.</title>
        <authorList>
            <person name="Kirdat K."/>
            <person name="Bhat A."/>
            <person name="Mourya A."/>
            <person name="Yadav A."/>
        </authorList>
    </citation>
    <scope>NUCLEOTIDE SEQUENCE</scope>
    <source>
        <strain evidence="7">NE201</strain>
    </source>
</reference>
<evidence type="ECO:0000256" key="2">
    <source>
        <dbReference type="ARBA" id="ARBA00022630"/>
    </source>
</evidence>
<dbReference type="NCBIfam" id="TIGR00421">
    <property type="entry name" value="ubiX_pad"/>
    <property type="match status" value="1"/>
</dbReference>
<dbReference type="RefSeq" id="WP_301164860.1">
    <property type="nucleotide sequence ID" value="NZ_JAUHTR010000001.1"/>
</dbReference>
<feature type="domain" description="Flavoprotein" evidence="6">
    <location>
        <begin position="5"/>
        <end position="174"/>
    </location>
</feature>
<dbReference type="HAMAP" id="MF_01984">
    <property type="entry name" value="ubiX_pad"/>
    <property type="match status" value="1"/>
</dbReference>
<proteinExistence type="inferred from homology"/>
<dbReference type="InterPro" id="IPR004507">
    <property type="entry name" value="UbiX-like"/>
</dbReference>
<evidence type="ECO:0000256" key="3">
    <source>
        <dbReference type="ARBA" id="ARBA00022643"/>
    </source>
</evidence>
<dbReference type="InterPro" id="IPR003382">
    <property type="entry name" value="Flavoprotein"/>
</dbReference>